<dbReference type="PANTHER" id="PTHR12526">
    <property type="entry name" value="GLYCOSYLTRANSFERASE"/>
    <property type="match status" value="1"/>
</dbReference>
<dbReference type="InterPro" id="IPR028098">
    <property type="entry name" value="Glyco_trans_4-like_N"/>
</dbReference>
<keyword evidence="3" id="KW-0378">Hydrolase</keyword>
<dbReference type="Proteomes" id="UP000252107">
    <property type="component" value="Unassembled WGS sequence"/>
</dbReference>
<dbReference type="SUPFAM" id="SSF53756">
    <property type="entry name" value="UDP-Glycosyltransferase/glycogen phosphorylase"/>
    <property type="match status" value="1"/>
</dbReference>
<accession>A0A367RNU6</accession>
<feature type="domain" description="Glycosyltransferase subfamily 4-like N-terminal" evidence="2">
    <location>
        <begin position="16"/>
        <end position="179"/>
    </location>
</feature>
<keyword evidence="4" id="KW-1185">Reference proteome</keyword>
<organism evidence="3 4">
    <name type="scientific">Nostoc minutum NIES-26</name>
    <dbReference type="NCBI Taxonomy" id="1844469"/>
    <lineage>
        <taxon>Bacteria</taxon>
        <taxon>Bacillati</taxon>
        <taxon>Cyanobacteriota</taxon>
        <taxon>Cyanophyceae</taxon>
        <taxon>Nostocales</taxon>
        <taxon>Nostocaceae</taxon>
        <taxon>Nostoc</taxon>
    </lineage>
</organism>
<evidence type="ECO:0000259" key="2">
    <source>
        <dbReference type="Pfam" id="PF13439"/>
    </source>
</evidence>
<dbReference type="Gene3D" id="3.40.50.2000">
    <property type="entry name" value="Glycogen Phosphorylase B"/>
    <property type="match status" value="2"/>
</dbReference>
<comment type="caution">
    <text evidence="3">The sequence shown here is derived from an EMBL/GenBank/DDBJ whole genome shotgun (WGS) entry which is preliminary data.</text>
</comment>
<dbReference type="AlphaFoldDB" id="A0A367RNU6"/>
<feature type="domain" description="Glycosyl transferase family 1" evidence="1">
    <location>
        <begin position="191"/>
        <end position="357"/>
    </location>
</feature>
<dbReference type="GO" id="GO:0016757">
    <property type="term" value="F:glycosyltransferase activity"/>
    <property type="evidence" value="ECO:0007669"/>
    <property type="project" value="InterPro"/>
</dbReference>
<evidence type="ECO:0000313" key="3">
    <source>
        <dbReference type="EMBL" id="RCJ37353.1"/>
    </source>
</evidence>
<proteinExistence type="predicted"/>
<dbReference type="InterPro" id="IPR001296">
    <property type="entry name" value="Glyco_trans_1"/>
</dbReference>
<dbReference type="CDD" id="cd03807">
    <property type="entry name" value="GT4_WbnK-like"/>
    <property type="match status" value="1"/>
</dbReference>
<name>A0A367RNU6_9NOSO</name>
<dbReference type="Pfam" id="PF00534">
    <property type="entry name" value="Glycos_transf_1"/>
    <property type="match status" value="1"/>
</dbReference>
<protein>
    <submittedName>
        <fullName evidence="3">Glycoside hydrolase</fullName>
    </submittedName>
</protein>
<gene>
    <name evidence="3" type="ORF">A6770_14585</name>
</gene>
<dbReference type="EMBL" id="LXQD01000120">
    <property type="protein sequence ID" value="RCJ37353.1"/>
    <property type="molecule type" value="Genomic_DNA"/>
</dbReference>
<sequence length="380" mass="42002">MSRISIVYISTGLSTGGAQIILYRILSQINQENFSPVVISLMGSEKLGEQIEALGIPVYNIGMKPGTLPTPANIWRLIHIVRKLKPNLIQGWMYHGNLAAQLASYLSFTKIPVFWSIHSSIYSLTLPKKMTASVIKLCAGISQIPKKIIYVSQIGKSQHEKIGYYNQNGCVIPNGTDTSVFIPSVEARLTVRKELGLSENTFLIGLICRYHPMKDHANFLQAAAILLKNYPDTNFLLIGTEVTLENQVLYRLIQELGIIDRVHLLGERTDIPRLTATLDIASSSSAYGEGWPLILGEAMSCGVPCVVTDVGDSGWIVGDTGRVVPPRNSEALANAWQELLTLDSEQRQKLGMSARQRVIENFSLEAVVNQYEAIYSEIVK</sequence>
<dbReference type="Pfam" id="PF13439">
    <property type="entry name" value="Glyco_transf_4"/>
    <property type="match status" value="1"/>
</dbReference>
<evidence type="ECO:0000313" key="4">
    <source>
        <dbReference type="Proteomes" id="UP000252107"/>
    </source>
</evidence>
<dbReference type="GO" id="GO:0016787">
    <property type="term" value="F:hydrolase activity"/>
    <property type="evidence" value="ECO:0007669"/>
    <property type="project" value="UniProtKB-KW"/>
</dbReference>
<reference evidence="3" key="1">
    <citation type="submission" date="2016-04" db="EMBL/GenBank/DDBJ databases">
        <authorList>
            <person name="Tabuchi Yagui T.R."/>
        </authorList>
    </citation>
    <scope>NUCLEOTIDE SEQUENCE [LARGE SCALE GENOMIC DNA]</scope>
    <source>
        <strain evidence="3">NIES-26</strain>
    </source>
</reference>
<dbReference type="PANTHER" id="PTHR12526:SF630">
    <property type="entry name" value="GLYCOSYLTRANSFERASE"/>
    <property type="match status" value="1"/>
</dbReference>
<evidence type="ECO:0000259" key="1">
    <source>
        <dbReference type="Pfam" id="PF00534"/>
    </source>
</evidence>